<evidence type="ECO:0000256" key="4">
    <source>
        <dbReference type="ARBA" id="ARBA00023316"/>
    </source>
</evidence>
<dbReference type="PANTHER" id="PTHR30417:SF1">
    <property type="entry name" value="N-ACETYLMURAMOYL-L-ALANINE AMIDASE AMID"/>
    <property type="match status" value="1"/>
</dbReference>
<reference evidence="6" key="1">
    <citation type="submission" date="2018-06" db="EMBL/GenBank/DDBJ databases">
        <title>Paenibacillus xerothermodurans sp. nov. an extremely dry heat resistant spore forming bacterium isolated from the soil of Cape Canaveral, Florida.</title>
        <authorList>
            <person name="Seuylemezian A."/>
            <person name="Kaur N."/>
            <person name="Patil P."/>
            <person name="Patil P."/>
            <person name="Mayilraj S."/>
            <person name="Vaishampayan P."/>
        </authorList>
    </citation>
    <scope>NUCLEOTIDE SEQUENCE [LARGE SCALE GENOMIC DNA]</scope>
    <source>
        <strain evidence="6">ATCC 27380</strain>
    </source>
</reference>
<accession>A0A2W1NX43</accession>
<dbReference type="AlphaFoldDB" id="A0A2W1NX43"/>
<dbReference type="GO" id="GO:0008745">
    <property type="term" value="F:N-acetylmuramoyl-L-alanine amidase activity"/>
    <property type="evidence" value="ECO:0007669"/>
    <property type="project" value="UniProtKB-EC"/>
</dbReference>
<feature type="domain" description="N-acetylmuramoyl-L-alanine amidase" evidence="5">
    <location>
        <begin position="18"/>
        <end position="161"/>
    </location>
</feature>
<comment type="catalytic activity">
    <reaction evidence="1">
        <text>Hydrolyzes the link between N-acetylmuramoyl residues and L-amino acid residues in certain cell-wall glycopeptides.</text>
        <dbReference type="EC" id="3.5.1.28"/>
    </reaction>
</comment>
<dbReference type="EMBL" id="NHRJ02000017">
    <property type="protein sequence ID" value="PZE19418.1"/>
    <property type="molecule type" value="Genomic_DNA"/>
</dbReference>
<dbReference type="OrthoDB" id="9794294at2"/>
<dbReference type="InterPro" id="IPR051206">
    <property type="entry name" value="NAMLAA_amidase_2"/>
</dbReference>
<dbReference type="GO" id="GO:0009253">
    <property type="term" value="P:peptidoglycan catabolic process"/>
    <property type="evidence" value="ECO:0007669"/>
    <property type="project" value="InterPro"/>
</dbReference>
<dbReference type="EC" id="3.5.1.28" evidence="2"/>
<dbReference type="Gene3D" id="3.40.80.10">
    <property type="entry name" value="Peptidoglycan recognition protein-like"/>
    <property type="match status" value="1"/>
</dbReference>
<evidence type="ECO:0000256" key="1">
    <source>
        <dbReference type="ARBA" id="ARBA00001561"/>
    </source>
</evidence>
<dbReference type="GO" id="GO:0009254">
    <property type="term" value="P:peptidoglycan turnover"/>
    <property type="evidence" value="ECO:0007669"/>
    <property type="project" value="TreeGrafter"/>
</dbReference>
<dbReference type="Proteomes" id="UP000214746">
    <property type="component" value="Unassembled WGS sequence"/>
</dbReference>
<dbReference type="InterPro" id="IPR036505">
    <property type="entry name" value="Amidase/PGRP_sf"/>
</dbReference>
<gene>
    <name evidence="6" type="ORF">CBW46_018820</name>
</gene>
<dbReference type="InterPro" id="IPR002502">
    <property type="entry name" value="Amidase_domain"/>
</dbReference>
<dbReference type="CDD" id="cd06583">
    <property type="entry name" value="PGRP"/>
    <property type="match status" value="1"/>
</dbReference>
<evidence type="ECO:0000313" key="7">
    <source>
        <dbReference type="Proteomes" id="UP000214746"/>
    </source>
</evidence>
<evidence type="ECO:0000256" key="3">
    <source>
        <dbReference type="ARBA" id="ARBA00022801"/>
    </source>
</evidence>
<dbReference type="SMART" id="SM00644">
    <property type="entry name" value="Ami_2"/>
    <property type="match status" value="1"/>
</dbReference>
<sequence>MAFLMKYDIVPRYLSGPSKRRPTAPMQPCRFIVAHDTGNPGSTAAGNVAYYQNTRNAQEASAHIFVDDKQILECIPFLTARPEKAWHVRYNVPGDNQRYGVDANDAAGGIELCHGGSIDIKQAYSRYVWLIAFACYTYNLNPSVDIAGHFELDPARRTDPKGALQLLGKTFRDFIEDVTAEYAACIRSDNPPDVIAPEDANKIIRFLSAGYMATEVAEARTEFNRLANELRRRSGQPLQ</sequence>
<name>A0A2W1NX43_PAEXE</name>
<dbReference type="Pfam" id="PF01510">
    <property type="entry name" value="Amidase_2"/>
    <property type="match status" value="1"/>
</dbReference>
<protein>
    <recommendedName>
        <fullName evidence="2">N-acetylmuramoyl-L-alanine amidase</fullName>
        <ecNumber evidence="2">3.5.1.28</ecNumber>
    </recommendedName>
</protein>
<organism evidence="6 7">
    <name type="scientific">Paenibacillus xerothermodurans</name>
    <dbReference type="NCBI Taxonomy" id="1977292"/>
    <lineage>
        <taxon>Bacteria</taxon>
        <taxon>Bacillati</taxon>
        <taxon>Bacillota</taxon>
        <taxon>Bacilli</taxon>
        <taxon>Bacillales</taxon>
        <taxon>Paenibacillaceae</taxon>
        <taxon>Paenibacillus</taxon>
    </lineage>
</organism>
<proteinExistence type="predicted"/>
<keyword evidence="3" id="KW-0378">Hydrolase</keyword>
<dbReference type="SUPFAM" id="SSF55846">
    <property type="entry name" value="N-acetylmuramoyl-L-alanine amidase-like"/>
    <property type="match status" value="1"/>
</dbReference>
<comment type="caution">
    <text evidence="6">The sequence shown here is derived from an EMBL/GenBank/DDBJ whole genome shotgun (WGS) entry which is preliminary data.</text>
</comment>
<dbReference type="PANTHER" id="PTHR30417">
    <property type="entry name" value="N-ACETYLMURAMOYL-L-ALANINE AMIDASE AMID"/>
    <property type="match status" value="1"/>
</dbReference>
<keyword evidence="4" id="KW-0961">Cell wall biogenesis/degradation</keyword>
<evidence type="ECO:0000313" key="6">
    <source>
        <dbReference type="EMBL" id="PZE19418.1"/>
    </source>
</evidence>
<dbReference type="GO" id="GO:0071555">
    <property type="term" value="P:cell wall organization"/>
    <property type="evidence" value="ECO:0007669"/>
    <property type="project" value="UniProtKB-KW"/>
</dbReference>
<evidence type="ECO:0000256" key="2">
    <source>
        <dbReference type="ARBA" id="ARBA00011901"/>
    </source>
</evidence>
<evidence type="ECO:0000259" key="5">
    <source>
        <dbReference type="SMART" id="SM00644"/>
    </source>
</evidence>
<keyword evidence="7" id="KW-1185">Reference proteome</keyword>